<keyword evidence="2 7" id="KW-0812">Transmembrane</keyword>
<keyword evidence="3 7" id="KW-0999">Mitochondrion inner membrane</keyword>
<evidence type="ECO:0000256" key="8">
    <source>
        <dbReference type="SAM" id="Coils"/>
    </source>
</evidence>
<comment type="subcellular location">
    <subcellularLocation>
        <location evidence="7">Mitochondrion inner membrane</location>
        <topology evidence="7">Single-pass membrane protein</topology>
    </subcellularLocation>
</comment>
<proteinExistence type="inferred from homology"/>
<feature type="compositionally biased region" description="Basic and acidic residues" evidence="9">
    <location>
        <begin position="135"/>
        <end position="147"/>
    </location>
</feature>
<feature type="compositionally biased region" description="Basic and acidic residues" evidence="9">
    <location>
        <begin position="154"/>
        <end position="178"/>
    </location>
</feature>
<name>A0ABN7AXP0_9HEMI</name>
<evidence type="ECO:0000256" key="9">
    <source>
        <dbReference type="SAM" id="MobiDB-lite"/>
    </source>
</evidence>
<evidence type="ECO:0000256" key="2">
    <source>
        <dbReference type="ARBA" id="ARBA00022692"/>
    </source>
</evidence>
<comment type="similarity">
    <text evidence="1 7">Belongs to the MICOS complex subunit Mic60 family.</text>
</comment>
<evidence type="ECO:0000256" key="1">
    <source>
        <dbReference type="ARBA" id="ARBA00010877"/>
    </source>
</evidence>
<evidence type="ECO:0000256" key="4">
    <source>
        <dbReference type="ARBA" id="ARBA00022989"/>
    </source>
</evidence>
<dbReference type="Proteomes" id="UP001307889">
    <property type="component" value="Chromosome 7"/>
</dbReference>
<dbReference type="InterPro" id="IPR019133">
    <property type="entry name" value="MIC60"/>
</dbReference>
<keyword evidence="4" id="KW-1133">Transmembrane helix</keyword>
<comment type="subunit">
    <text evidence="7">Component of the mitochondrial contact site and cristae organizing system (MICOS) complex.</text>
</comment>
<gene>
    <name evidence="10" type="ORF">NTJ_09769</name>
</gene>
<keyword evidence="8" id="KW-0175">Coiled coil</keyword>
<dbReference type="PANTHER" id="PTHR15415">
    <property type="entry name" value="MITOFILIN"/>
    <property type="match status" value="1"/>
</dbReference>
<evidence type="ECO:0000256" key="3">
    <source>
        <dbReference type="ARBA" id="ARBA00022792"/>
    </source>
</evidence>
<comment type="function">
    <text evidence="7">Component of the MICOS complex, a large protein complex of the mitochondrial inner membrane that plays crucial roles in the maintenance of crista junctions, inner membrane architecture, and formation of contact sites to the outer membrane.</text>
</comment>
<sequence>MYRELSRVFIHISRKPRYLKSNQVVRLIQTTSNHYKDEGKVPPKEPCPKTGSGRGFYYTLGAVIIGTGSVVAYAKYDDDFRKWLNDNVPGSNGFISFVTQEETTHVDYITRAITNAKDDVVGSVSNLLGLADETTEKDKPKKADSKPKALPPCDDEKKPYSPTKAVEEKVKKIEEAKKPKPAVPEKTAKDKPKVEDTKKGGKKSVAMVEKEIEENVCGAIKAYNDAIRVLRAYTAQVNAMVEDSVEKQDPKIWPELRKKSQAKDQSVQRASEVASAAEANLKQLSRDLMDSNIQGSDDEKKQSRIKMKESLKKLVDARDEFNREKNLANVTNMFWSLVQQAREHFQDELGTLFPNFSITDKQMKLAEAEMDLFILYAFQTILYYQKELTKLETLGQEKLKSALEKSRIGDAEAIQCVIEQEVEKEKRKICSDYQKKLLNLKADCEQKAKDAIKTHNIMHTEMLQDALAQKEKETLKKMKRQMDDQLAREKDKYREEMASLLGRLKGMDDLMKKRAGQERRAVEAQLLWSACESLVSAITCERDCTAASMRSLAGEIKSIQSVAPQDDELVQVVLAAIPKLAIERGIFGEPALKERFTNTARVARRVALLPEGGSSLPVMLISYLQSLLIISPTVPIPAHELNNEPVNAASLNTFEILQRSKFWVDRGDWYQVLRYMNLLKGASRVVAQDFIDEVKIFLETKQAADVLISHASATALAL</sequence>
<organism evidence="10 11">
    <name type="scientific">Nesidiocoris tenuis</name>
    <dbReference type="NCBI Taxonomy" id="355587"/>
    <lineage>
        <taxon>Eukaryota</taxon>
        <taxon>Metazoa</taxon>
        <taxon>Ecdysozoa</taxon>
        <taxon>Arthropoda</taxon>
        <taxon>Hexapoda</taxon>
        <taxon>Insecta</taxon>
        <taxon>Pterygota</taxon>
        <taxon>Neoptera</taxon>
        <taxon>Paraneoptera</taxon>
        <taxon>Hemiptera</taxon>
        <taxon>Heteroptera</taxon>
        <taxon>Panheteroptera</taxon>
        <taxon>Cimicomorpha</taxon>
        <taxon>Miridae</taxon>
        <taxon>Dicyphina</taxon>
        <taxon>Nesidiocoris</taxon>
    </lineage>
</organism>
<evidence type="ECO:0000313" key="10">
    <source>
        <dbReference type="EMBL" id="BES96955.1"/>
    </source>
</evidence>
<evidence type="ECO:0000256" key="6">
    <source>
        <dbReference type="ARBA" id="ARBA00023136"/>
    </source>
</evidence>
<dbReference type="EMBL" id="AP028915">
    <property type="protein sequence ID" value="BES96955.1"/>
    <property type="molecule type" value="Genomic_DNA"/>
</dbReference>
<feature type="compositionally biased region" description="Basic and acidic residues" evidence="9">
    <location>
        <begin position="186"/>
        <end position="199"/>
    </location>
</feature>
<dbReference type="Pfam" id="PF09731">
    <property type="entry name" value="Mitofilin"/>
    <property type="match status" value="1"/>
</dbReference>
<evidence type="ECO:0000256" key="5">
    <source>
        <dbReference type="ARBA" id="ARBA00023128"/>
    </source>
</evidence>
<keyword evidence="11" id="KW-1185">Reference proteome</keyword>
<reference evidence="10 11" key="1">
    <citation type="submission" date="2023-09" db="EMBL/GenBank/DDBJ databases">
        <title>Nesidiocoris tenuis whole genome shotgun sequence.</title>
        <authorList>
            <person name="Shibata T."/>
            <person name="Shimoda M."/>
            <person name="Kobayashi T."/>
            <person name="Uehara T."/>
        </authorList>
    </citation>
    <scope>NUCLEOTIDE SEQUENCE [LARGE SCALE GENOMIC DNA]</scope>
    <source>
        <strain evidence="10 11">Japan</strain>
    </source>
</reference>
<feature type="coiled-coil region" evidence="8">
    <location>
        <begin position="267"/>
        <end position="294"/>
    </location>
</feature>
<keyword evidence="6" id="KW-0472">Membrane</keyword>
<keyword evidence="5 7" id="KW-0496">Mitochondrion</keyword>
<feature type="region of interest" description="Disordered" evidence="9">
    <location>
        <begin position="135"/>
        <end position="203"/>
    </location>
</feature>
<accession>A0ABN7AXP0</accession>
<protein>
    <recommendedName>
        <fullName evidence="7">MICOS complex subunit MIC60</fullName>
    </recommendedName>
    <alternativeName>
        <fullName evidence="7">Mitofilin</fullName>
    </alternativeName>
</protein>
<evidence type="ECO:0000256" key="7">
    <source>
        <dbReference type="RuleBase" id="RU363000"/>
    </source>
</evidence>
<dbReference type="PANTHER" id="PTHR15415:SF7">
    <property type="entry name" value="MICOS COMPLEX SUBUNIT MIC60"/>
    <property type="match status" value="1"/>
</dbReference>
<evidence type="ECO:0000313" key="11">
    <source>
        <dbReference type="Proteomes" id="UP001307889"/>
    </source>
</evidence>